<feature type="transmembrane region" description="Helical" evidence="10">
    <location>
        <begin position="304"/>
        <end position="323"/>
    </location>
</feature>
<gene>
    <name evidence="13" type="ORF">FYJ58_08690</name>
</gene>
<evidence type="ECO:0000256" key="6">
    <source>
        <dbReference type="ARBA" id="ARBA00023136"/>
    </source>
</evidence>
<dbReference type="Pfam" id="PF00015">
    <property type="entry name" value="MCPsignal"/>
    <property type="match status" value="1"/>
</dbReference>
<feature type="domain" description="HAMP" evidence="12">
    <location>
        <begin position="324"/>
        <end position="376"/>
    </location>
</feature>
<dbReference type="CDD" id="cd12912">
    <property type="entry name" value="PDC2_MCP_like"/>
    <property type="match status" value="1"/>
</dbReference>
<evidence type="ECO:0000256" key="9">
    <source>
        <dbReference type="PROSITE-ProRule" id="PRU00284"/>
    </source>
</evidence>
<dbReference type="PANTHER" id="PTHR32089:SF112">
    <property type="entry name" value="LYSOZYME-LIKE PROTEIN-RELATED"/>
    <property type="match status" value="1"/>
</dbReference>
<sequence length="681" mass="74968">MIHMSIQKNNQDVLTQEIIKKKFGIKTKLIGTILPIVTIIIITILLVISNTSKKVILEADTNLLVSETERYEKQIESDINELLASLKSVQNTLNNVSFSSEKEALEYLKTTPALHPFAPNGVYVGDNNGHYIDGSGWVPDSDYVVTERDWYKEGLTHEEPTLGKTYIDSDTGEYVISASALLKNNGSKKAVMSADIFLKDITDAISSAQIMGKGYAFLVDTSLNQIIAHKDTDKLATALNDNGTFYQEIETYISSNNSNVITLRDGKSDIMVNSVKVEHTPWILVTCIDKSILLENISNLTKTYIIVCIIILLVVIILIERIIQMIINPIHIITGVIQNTTNGDFSSQLQVKGHDEVSVISSHMNHFIQVMQRLIKEIIESSSSMLKQAQNSDTLSEELLNLSETQFNSMEHLHTTVNELTGSINDIAESATSLATVASSTKEHGNIANNKIQTTVEIASKGYEDMNKAQQSMEHIQNSITSLNETVNEVGNSTKEINKIVDLIGDIASQTNLLSLNAAIEAARAGESGRGFAVVAEEIGQLAQTSAEAVGNISALIHTINQKMEQTIQQTALSVDEITSSSIKIEDACTTFHEIYENINQTEALMSDIFKEIARVDDVATNMAAVTEEQSASAEVIVNTSEDLTEQSKLLTKHSEQVATDSKQLADTAHQLEKHMQYFKL</sequence>
<dbReference type="CDD" id="cd18773">
    <property type="entry name" value="PDC1_HK_sensor"/>
    <property type="match status" value="1"/>
</dbReference>
<feature type="domain" description="Methyl-accepting transducer" evidence="11">
    <location>
        <begin position="381"/>
        <end position="645"/>
    </location>
</feature>
<keyword evidence="3" id="KW-0145">Chemotaxis</keyword>
<evidence type="ECO:0000256" key="3">
    <source>
        <dbReference type="ARBA" id="ARBA00022500"/>
    </source>
</evidence>
<feature type="transmembrane region" description="Helical" evidence="10">
    <location>
        <begin position="29"/>
        <end position="48"/>
    </location>
</feature>
<evidence type="ECO:0000259" key="12">
    <source>
        <dbReference type="PROSITE" id="PS50885"/>
    </source>
</evidence>
<organism evidence="13 14">
    <name type="scientific">Velocimicrobium porci</name>
    <dbReference type="NCBI Taxonomy" id="2606634"/>
    <lineage>
        <taxon>Bacteria</taxon>
        <taxon>Bacillati</taxon>
        <taxon>Bacillota</taxon>
        <taxon>Clostridia</taxon>
        <taxon>Lachnospirales</taxon>
        <taxon>Lachnospiraceae</taxon>
        <taxon>Velocimicrobium</taxon>
    </lineage>
</organism>
<dbReference type="InterPro" id="IPR033479">
    <property type="entry name" value="dCache_1"/>
</dbReference>
<dbReference type="Pfam" id="PF02743">
    <property type="entry name" value="dCache_1"/>
    <property type="match status" value="1"/>
</dbReference>
<evidence type="ECO:0000313" key="14">
    <source>
        <dbReference type="Proteomes" id="UP000482209"/>
    </source>
</evidence>
<keyword evidence="4 10" id="KW-0812">Transmembrane</keyword>
<dbReference type="InterPro" id="IPR004089">
    <property type="entry name" value="MCPsignal_dom"/>
</dbReference>
<dbReference type="Gene3D" id="3.30.450.20">
    <property type="entry name" value="PAS domain"/>
    <property type="match status" value="2"/>
</dbReference>
<keyword evidence="2" id="KW-1003">Cell membrane</keyword>
<keyword evidence="6 10" id="KW-0472">Membrane</keyword>
<evidence type="ECO:0000256" key="2">
    <source>
        <dbReference type="ARBA" id="ARBA00022475"/>
    </source>
</evidence>
<dbReference type="Proteomes" id="UP000482209">
    <property type="component" value="Unassembled WGS sequence"/>
</dbReference>
<dbReference type="InterPro" id="IPR029151">
    <property type="entry name" value="Sensor-like_sf"/>
</dbReference>
<dbReference type="InterPro" id="IPR003660">
    <property type="entry name" value="HAMP_dom"/>
</dbReference>
<accession>A0A6L5XZA8</accession>
<dbReference type="SUPFAM" id="SSF58104">
    <property type="entry name" value="Methyl-accepting chemotaxis protein (MCP) signaling domain"/>
    <property type="match status" value="1"/>
</dbReference>
<dbReference type="AlphaFoldDB" id="A0A6L5XZA8"/>
<proteinExistence type="inferred from homology"/>
<reference evidence="13 14" key="1">
    <citation type="submission" date="2019-08" db="EMBL/GenBank/DDBJ databases">
        <title>In-depth cultivation of the pig gut microbiome towards novel bacterial diversity and tailored functional studies.</title>
        <authorList>
            <person name="Wylensek D."/>
            <person name="Hitch T.C.A."/>
            <person name="Clavel T."/>
        </authorList>
    </citation>
    <scope>NUCLEOTIDE SEQUENCE [LARGE SCALE GENOMIC DNA]</scope>
    <source>
        <strain evidence="13 14">WCA-693-APC-MOT-I</strain>
    </source>
</reference>
<keyword evidence="14" id="KW-1185">Reference proteome</keyword>
<keyword evidence="5 10" id="KW-1133">Transmembrane helix</keyword>
<dbReference type="Pfam" id="PF00672">
    <property type="entry name" value="HAMP"/>
    <property type="match status" value="1"/>
</dbReference>
<evidence type="ECO:0000256" key="1">
    <source>
        <dbReference type="ARBA" id="ARBA00004651"/>
    </source>
</evidence>
<keyword evidence="7 9" id="KW-0807">Transducer</keyword>
<dbReference type="SMART" id="SM00304">
    <property type="entry name" value="HAMP"/>
    <property type="match status" value="1"/>
</dbReference>
<dbReference type="GO" id="GO:0006935">
    <property type="term" value="P:chemotaxis"/>
    <property type="evidence" value="ECO:0007669"/>
    <property type="project" value="UniProtKB-KW"/>
</dbReference>
<evidence type="ECO:0000256" key="4">
    <source>
        <dbReference type="ARBA" id="ARBA00022692"/>
    </source>
</evidence>
<evidence type="ECO:0000256" key="8">
    <source>
        <dbReference type="ARBA" id="ARBA00029447"/>
    </source>
</evidence>
<dbReference type="PROSITE" id="PS50111">
    <property type="entry name" value="CHEMOTAXIS_TRANSDUC_2"/>
    <property type="match status" value="1"/>
</dbReference>
<dbReference type="PROSITE" id="PS50885">
    <property type="entry name" value="HAMP"/>
    <property type="match status" value="1"/>
</dbReference>
<evidence type="ECO:0000256" key="7">
    <source>
        <dbReference type="ARBA" id="ARBA00023224"/>
    </source>
</evidence>
<protein>
    <submittedName>
        <fullName evidence="13">Methyl-accepting chemotaxis protein</fullName>
    </submittedName>
</protein>
<evidence type="ECO:0000256" key="10">
    <source>
        <dbReference type="SAM" id="Phobius"/>
    </source>
</evidence>
<evidence type="ECO:0000313" key="13">
    <source>
        <dbReference type="EMBL" id="MSS63949.1"/>
    </source>
</evidence>
<dbReference type="SUPFAM" id="SSF103190">
    <property type="entry name" value="Sensory domain-like"/>
    <property type="match status" value="1"/>
</dbReference>
<comment type="subcellular location">
    <subcellularLocation>
        <location evidence="1">Cell membrane</location>
        <topology evidence="1">Multi-pass membrane protein</topology>
    </subcellularLocation>
</comment>
<dbReference type="GO" id="GO:0007165">
    <property type="term" value="P:signal transduction"/>
    <property type="evidence" value="ECO:0007669"/>
    <property type="project" value="UniProtKB-KW"/>
</dbReference>
<name>A0A6L5XZA8_9FIRM</name>
<evidence type="ECO:0000259" key="11">
    <source>
        <dbReference type="PROSITE" id="PS50111"/>
    </source>
</evidence>
<dbReference type="PANTHER" id="PTHR32089">
    <property type="entry name" value="METHYL-ACCEPTING CHEMOTAXIS PROTEIN MCPB"/>
    <property type="match status" value="1"/>
</dbReference>
<evidence type="ECO:0000256" key="5">
    <source>
        <dbReference type="ARBA" id="ARBA00022989"/>
    </source>
</evidence>
<dbReference type="GO" id="GO:0005886">
    <property type="term" value="C:plasma membrane"/>
    <property type="evidence" value="ECO:0007669"/>
    <property type="project" value="UniProtKB-SubCell"/>
</dbReference>
<dbReference type="SMART" id="SM00283">
    <property type="entry name" value="MA"/>
    <property type="match status" value="1"/>
</dbReference>
<comment type="similarity">
    <text evidence="8">Belongs to the methyl-accepting chemotaxis (MCP) protein family.</text>
</comment>
<comment type="caution">
    <text evidence="13">The sequence shown here is derived from an EMBL/GenBank/DDBJ whole genome shotgun (WGS) entry which is preliminary data.</text>
</comment>
<dbReference type="Gene3D" id="1.10.287.950">
    <property type="entry name" value="Methyl-accepting chemotaxis protein"/>
    <property type="match status" value="1"/>
</dbReference>
<dbReference type="CDD" id="cd06225">
    <property type="entry name" value="HAMP"/>
    <property type="match status" value="1"/>
</dbReference>
<dbReference type="EMBL" id="VUMT01000011">
    <property type="protein sequence ID" value="MSS63949.1"/>
    <property type="molecule type" value="Genomic_DNA"/>
</dbReference>